<feature type="region of interest" description="Disordered" evidence="1">
    <location>
        <begin position="773"/>
        <end position="801"/>
    </location>
</feature>
<feature type="compositionally biased region" description="Polar residues" evidence="1">
    <location>
        <begin position="784"/>
        <end position="801"/>
    </location>
</feature>
<proteinExistence type="predicted"/>
<dbReference type="InterPro" id="IPR052679">
    <property type="entry name" value="Cell_Prolif_Regulator"/>
</dbReference>
<feature type="compositionally biased region" description="Basic and acidic residues" evidence="1">
    <location>
        <begin position="397"/>
        <end position="420"/>
    </location>
</feature>
<feature type="compositionally biased region" description="Polar residues" evidence="1">
    <location>
        <begin position="383"/>
        <end position="394"/>
    </location>
</feature>
<dbReference type="EMBL" id="CALNXK010000132">
    <property type="protein sequence ID" value="CAH3165174.1"/>
    <property type="molecule type" value="Genomic_DNA"/>
</dbReference>
<feature type="compositionally biased region" description="Low complexity" evidence="1">
    <location>
        <begin position="248"/>
        <end position="257"/>
    </location>
</feature>
<feature type="compositionally biased region" description="Basic and acidic residues" evidence="1">
    <location>
        <begin position="355"/>
        <end position="372"/>
    </location>
</feature>
<dbReference type="Proteomes" id="UP001159405">
    <property type="component" value="Unassembled WGS sequence"/>
</dbReference>
<name>A0ABN8QNA8_9CNID</name>
<evidence type="ECO:0000313" key="2">
    <source>
        <dbReference type="EMBL" id="CAH3165174.1"/>
    </source>
</evidence>
<feature type="region of interest" description="Disordered" evidence="1">
    <location>
        <begin position="355"/>
        <end position="437"/>
    </location>
</feature>
<feature type="region of interest" description="Disordered" evidence="1">
    <location>
        <begin position="652"/>
        <end position="678"/>
    </location>
</feature>
<evidence type="ECO:0000256" key="1">
    <source>
        <dbReference type="SAM" id="MobiDB-lite"/>
    </source>
</evidence>
<feature type="region of interest" description="Disordered" evidence="1">
    <location>
        <begin position="1"/>
        <end position="20"/>
    </location>
</feature>
<feature type="region of interest" description="Disordered" evidence="1">
    <location>
        <begin position="186"/>
        <end position="215"/>
    </location>
</feature>
<organism evidence="2 3">
    <name type="scientific">Porites lobata</name>
    <dbReference type="NCBI Taxonomy" id="104759"/>
    <lineage>
        <taxon>Eukaryota</taxon>
        <taxon>Metazoa</taxon>
        <taxon>Cnidaria</taxon>
        <taxon>Anthozoa</taxon>
        <taxon>Hexacorallia</taxon>
        <taxon>Scleractinia</taxon>
        <taxon>Fungiina</taxon>
        <taxon>Poritidae</taxon>
        <taxon>Porites</taxon>
    </lineage>
</organism>
<feature type="region of interest" description="Disordered" evidence="1">
    <location>
        <begin position="852"/>
        <end position="878"/>
    </location>
</feature>
<dbReference type="PANTHER" id="PTHR35079:SF1">
    <property type="entry name" value="LUNG ADENOMA SUSCEPTIBILITY PROTEIN 2"/>
    <property type="match status" value="1"/>
</dbReference>
<feature type="compositionally biased region" description="Basic and acidic residues" evidence="1">
    <location>
        <begin position="773"/>
        <end position="783"/>
    </location>
</feature>
<feature type="region of interest" description="Disordered" evidence="1">
    <location>
        <begin position="231"/>
        <end position="302"/>
    </location>
</feature>
<feature type="region of interest" description="Disordered" evidence="1">
    <location>
        <begin position="574"/>
        <end position="618"/>
    </location>
</feature>
<feature type="region of interest" description="Disordered" evidence="1">
    <location>
        <begin position="483"/>
        <end position="547"/>
    </location>
</feature>
<gene>
    <name evidence="2" type="ORF">PLOB_00007117</name>
</gene>
<feature type="compositionally biased region" description="Basic and acidic residues" evidence="1">
    <location>
        <begin position="855"/>
        <end position="864"/>
    </location>
</feature>
<keyword evidence="3" id="KW-1185">Reference proteome</keyword>
<sequence>MKSTLHGVNGNGNDQKQPVKSRLEFDDTVYKSATEALEAYIAQFEGVRSFTTYPRRPSDLLSPAPKFYFMDSLERRLNSSSNKSPAKKVDELLEWVKVAYAKELSTKVVPFGYSTTSKLSTSDEDDMNPFSVGGYPSRWGYDDELSTLPSPSSSVVDLDSNAGTVETEVLLSSYKGIHQSSSGVYSHMASFKSPPKPRPVTNRLRHDGNSEYPSWVSGLGKEYPSWVEDLDSSSRHKNRSPSPDKKFSGSSNHSSSSETEIGKKPFIPSPASRSTPALKISDLRGGRRHPSKRVQEPSTIEMAETRMNGVDWNDAASIDTDVLVSQSVYGPNPVNMGGEFHNSLYKDKRVARLKKESTKKLRKSSGKEKSTEHSLVPQRRSKSLTFSPTKTSGRNGEPFRARAETKESTPARHKLRDLSPERSPFTELPARYSLPPQSDRYGASEVAAWHSISPQTIRYSLPPQSDRYRRVVDQTGSQRYISPPAVTRYSRPFNPKQEEGSPLSATGQLYEKFSDDKSPSRSNKPMKINIPSRKYDSDLESEDTDRVMRKSPTGIKMEKIYRDPSTMYPWKSMIQSSRSQANPAEVTHSKVKRPQYHSTPAVLEGSSSAPLQAGRRNRQKDAFSAARTTFEGRYASTADNFKFRPPKTVFASSSYRRSRDEKLAKSAPHARYSKPSTVPRSRVRNLTHKRSKTVPADLRRVAVITSATRPARHSRRSLDDDVISLNTVDTESLITRPPMPVFHASPSLTTVSDSETLVDSENETEIELDVARERQPSSRHVTEVQHNSDQISPTSAFASTNPHAAVREKLPERFQLWKLDDDTKAPDSFIKRRFTSPKSGVISSFLEDCLSVDSDDPKPTKADDNMPSARLSGKEAAPGPVEALKQMLFTMQDMAHHETLDNGQFYMNTDFKTREAKDFSESDNQSEKDSDIFRGEVSLQRAYHHLERLKRLVGREDDRSSVSSVS</sequence>
<dbReference type="PANTHER" id="PTHR35079">
    <property type="entry name" value="LUNG ADENOMA SUSCEPTIBILITY PROTEIN 2"/>
    <property type="match status" value="1"/>
</dbReference>
<evidence type="ECO:0000313" key="3">
    <source>
        <dbReference type="Proteomes" id="UP001159405"/>
    </source>
</evidence>
<reference evidence="2 3" key="1">
    <citation type="submission" date="2022-05" db="EMBL/GenBank/DDBJ databases">
        <authorList>
            <consortium name="Genoscope - CEA"/>
            <person name="William W."/>
        </authorList>
    </citation>
    <scope>NUCLEOTIDE SEQUENCE [LARGE SCALE GENOMIC DNA]</scope>
</reference>
<protein>
    <submittedName>
        <fullName evidence="2">Uncharacterized protein</fullName>
    </submittedName>
</protein>
<accession>A0ABN8QNA8</accession>
<comment type="caution">
    <text evidence="2">The sequence shown here is derived from an EMBL/GenBank/DDBJ whole genome shotgun (WGS) entry which is preliminary data.</text>
</comment>